<dbReference type="PANTHER" id="PTHR39603:SF1">
    <property type="entry name" value="CYANOVIRIN-N DOMAIN-CONTAINING PROTEIN"/>
    <property type="match status" value="1"/>
</dbReference>
<organism evidence="3 4">
    <name type="scientific">Colletotrichum asianum</name>
    <dbReference type="NCBI Taxonomy" id="702518"/>
    <lineage>
        <taxon>Eukaryota</taxon>
        <taxon>Fungi</taxon>
        <taxon>Dikarya</taxon>
        <taxon>Ascomycota</taxon>
        <taxon>Pezizomycotina</taxon>
        <taxon>Sordariomycetes</taxon>
        <taxon>Hypocreomycetidae</taxon>
        <taxon>Glomerellales</taxon>
        <taxon>Glomerellaceae</taxon>
        <taxon>Colletotrichum</taxon>
        <taxon>Colletotrichum gloeosporioides species complex</taxon>
    </lineage>
</organism>
<dbReference type="PANTHER" id="PTHR39603">
    <property type="entry name" value="CYANOVIRIN-N DOMAIN-CONTAINING PROTEIN"/>
    <property type="match status" value="1"/>
</dbReference>
<gene>
    <name evidence="3" type="ORF">GQ607_010605</name>
</gene>
<evidence type="ECO:0000313" key="3">
    <source>
        <dbReference type="EMBL" id="KAF0322102.1"/>
    </source>
</evidence>
<comment type="caution">
    <text evidence="3">The sequence shown here is derived from an EMBL/GenBank/DDBJ whole genome shotgun (WGS) entry which is preliminary data.</text>
</comment>
<proteinExistence type="predicted"/>
<keyword evidence="2" id="KW-0732">Signal</keyword>
<feature type="compositionally biased region" description="Basic and acidic residues" evidence="1">
    <location>
        <begin position="130"/>
        <end position="140"/>
    </location>
</feature>
<evidence type="ECO:0008006" key="5">
    <source>
        <dbReference type="Google" id="ProtNLM"/>
    </source>
</evidence>
<feature type="chain" id="PRO_5034255821" description="Ecp2 effector protein domain-containing protein" evidence="2">
    <location>
        <begin position="22"/>
        <end position="275"/>
    </location>
</feature>
<evidence type="ECO:0000256" key="1">
    <source>
        <dbReference type="SAM" id="MobiDB-lite"/>
    </source>
</evidence>
<evidence type="ECO:0000256" key="2">
    <source>
        <dbReference type="SAM" id="SignalP"/>
    </source>
</evidence>
<name>A0A8H3ZNM8_9PEZI</name>
<accession>A0A8H3ZNM8</accession>
<feature type="region of interest" description="Disordered" evidence="1">
    <location>
        <begin position="80"/>
        <end position="162"/>
    </location>
</feature>
<dbReference type="Proteomes" id="UP000434172">
    <property type="component" value="Unassembled WGS sequence"/>
</dbReference>
<keyword evidence="4" id="KW-1185">Reference proteome</keyword>
<sequence length="275" mass="29316">MVNFLLGAVATLAAVAPLAAAAPAATPAPEIFSFAKWVDGIIANPHGDNLTPEEAVEAYYKSVNASEAAALDWDYGRARKRDDADEAASSDWDYGKRDEVPEAAATPDWAYGRARKRDDVTEEATTPDWDYGRARKRDDVTEGASPEWDYGKRDEVPEAASPDWDYGRVRKRATCNTIAGTQASVADAVSCINYLAGLGSTSCVVSNAKSHFCTIGNAQITGVTSGSIPAASSCNDVARGAGYIMDACTLKDNTVQGSEFAYGNGDLLVWIRKPE</sequence>
<feature type="signal peptide" evidence="2">
    <location>
        <begin position="1"/>
        <end position="21"/>
    </location>
</feature>
<dbReference type="OrthoDB" id="2112446at2759"/>
<protein>
    <recommendedName>
        <fullName evidence="5">Ecp2 effector protein domain-containing protein</fullName>
    </recommendedName>
</protein>
<dbReference type="AlphaFoldDB" id="A0A8H3ZNM8"/>
<evidence type="ECO:0000313" key="4">
    <source>
        <dbReference type="Proteomes" id="UP000434172"/>
    </source>
</evidence>
<dbReference type="EMBL" id="WOWK01000064">
    <property type="protein sequence ID" value="KAF0322102.1"/>
    <property type="molecule type" value="Genomic_DNA"/>
</dbReference>
<reference evidence="3 4" key="1">
    <citation type="submission" date="2019-12" db="EMBL/GenBank/DDBJ databases">
        <title>A genome sequence resource for the geographically widespread anthracnose pathogen Colletotrichum asianum.</title>
        <authorList>
            <person name="Meng Y."/>
        </authorList>
    </citation>
    <scope>NUCLEOTIDE SEQUENCE [LARGE SCALE GENOMIC DNA]</scope>
    <source>
        <strain evidence="3 4">ICMP 18580</strain>
    </source>
</reference>